<evidence type="ECO:0000256" key="3">
    <source>
        <dbReference type="ARBA" id="ARBA00022777"/>
    </source>
</evidence>
<protein>
    <submittedName>
        <fullName evidence="6">Type II toxin-antitoxin system HipA family toxin</fullName>
    </submittedName>
</protein>
<dbReference type="RefSeq" id="WP_303490410.1">
    <property type="nucleotide sequence ID" value="NZ_JAUOPB010000001.1"/>
</dbReference>
<dbReference type="Proteomes" id="UP001169760">
    <property type="component" value="Unassembled WGS sequence"/>
</dbReference>
<sequence>MAYELAYVFAASPTGEQHLAGTLESKTGAGTFTYAASWLANDWAYPLDPLNLPLSTKRYRALNKHGLFGVFCDAAPDDWGTRIMLLRHQHAPANELERLIRTSGGGVGCLRYSLSRGQAKVPAPLPTMQHLHDLAKAAEKLELKHKLAPEELALLEPGSSMGGARPKVTVADDETRWLVKFAKAGDLVDVPLLEYCSMQFLKDVLGLNVPETRLINVGGKNAFAIVRFDGAANSPKHFISANSLFNQDRIRPIEDSKRNPYSYCNLASIIRKHCSNFKEDNKELFVRMVANIVMGNTDDHARNHALLFDITNAKWQLSPAYDMLPIVATRSGLQAMGVGEHGAKATLENALSYANLFGLKTTEAQTLCEKVSSAYTGWPDYCLQNGMQATDVQLVQSAMLNELN</sequence>
<dbReference type="AlphaFoldDB" id="A0AAW7X1F0"/>
<keyword evidence="2" id="KW-0808">Transferase</keyword>
<evidence type="ECO:0000259" key="4">
    <source>
        <dbReference type="Pfam" id="PF07804"/>
    </source>
</evidence>
<proteinExistence type="inferred from homology"/>
<evidence type="ECO:0000313" key="6">
    <source>
        <dbReference type="EMBL" id="MDO6421160.1"/>
    </source>
</evidence>
<dbReference type="Pfam" id="PF07804">
    <property type="entry name" value="HipA_C"/>
    <property type="match status" value="1"/>
</dbReference>
<dbReference type="PANTHER" id="PTHR37419">
    <property type="entry name" value="SERINE/THREONINE-PROTEIN KINASE TOXIN HIPA"/>
    <property type="match status" value="1"/>
</dbReference>
<reference evidence="6" key="1">
    <citation type="submission" date="2023-07" db="EMBL/GenBank/DDBJ databases">
        <title>Genome content predicts the carbon catabolic preferences of heterotrophic bacteria.</title>
        <authorList>
            <person name="Gralka M."/>
        </authorList>
    </citation>
    <scope>NUCLEOTIDE SEQUENCE</scope>
    <source>
        <strain evidence="6">I3M17_2</strain>
    </source>
</reference>
<dbReference type="Gene3D" id="1.10.1070.20">
    <property type="match status" value="1"/>
</dbReference>
<feature type="domain" description="HipA N-terminal subdomain 1" evidence="5">
    <location>
        <begin position="17"/>
        <end position="112"/>
    </location>
</feature>
<accession>A0AAW7X1F0</accession>
<evidence type="ECO:0000256" key="2">
    <source>
        <dbReference type="ARBA" id="ARBA00022679"/>
    </source>
</evidence>
<dbReference type="Pfam" id="PF13657">
    <property type="entry name" value="Couple_hipA"/>
    <property type="match status" value="1"/>
</dbReference>
<organism evidence="6 7">
    <name type="scientific">Saccharophagus degradans</name>
    <dbReference type="NCBI Taxonomy" id="86304"/>
    <lineage>
        <taxon>Bacteria</taxon>
        <taxon>Pseudomonadati</taxon>
        <taxon>Pseudomonadota</taxon>
        <taxon>Gammaproteobacteria</taxon>
        <taxon>Cellvibrionales</taxon>
        <taxon>Cellvibrionaceae</taxon>
        <taxon>Saccharophagus</taxon>
    </lineage>
</organism>
<keyword evidence="3" id="KW-0418">Kinase</keyword>
<gene>
    <name evidence="6" type="ORF">Q4521_01610</name>
</gene>
<dbReference type="PANTHER" id="PTHR37419:SF8">
    <property type="entry name" value="TOXIN YJJJ"/>
    <property type="match status" value="1"/>
</dbReference>
<evidence type="ECO:0000259" key="5">
    <source>
        <dbReference type="Pfam" id="PF13657"/>
    </source>
</evidence>
<feature type="domain" description="HipA-like C-terminal" evidence="4">
    <location>
        <begin position="159"/>
        <end position="374"/>
    </location>
</feature>
<name>A0AAW7X1F0_9GAMM</name>
<evidence type="ECO:0000256" key="1">
    <source>
        <dbReference type="ARBA" id="ARBA00010164"/>
    </source>
</evidence>
<dbReference type="GO" id="GO:0004674">
    <property type="term" value="F:protein serine/threonine kinase activity"/>
    <property type="evidence" value="ECO:0007669"/>
    <property type="project" value="TreeGrafter"/>
</dbReference>
<dbReference type="InterPro" id="IPR052028">
    <property type="entry name" value="HipA_Ser/Thr_kinase"/>
</dbReference>
<dbReference type="EMBL" id="JAUOPB010000001">
    <property type="protein sequence ID" value="MDO6421160.1"/>
    <property type="molecule type" value="Genomic_DNA"/>
</dbReference>
<dbReference type="GO" id="GO:0005829">
    <property type="term" value="C:cytosol"/>
    <property type="evidence" value="ECO:0007669"/>
    <property type="project" value="TreeGrafter"/>
</dbReference>
<evidence type="ECO:0000313" key="7">
    <source>
        <dbReference type="Proteomes" id="UP001169760"/>
    </source>
</evidence>
<comment type="caution">
    <text evidence="6">The sequence shown here is derived from an EMBL/GenBank/DDBJ whole genome shotgun (WGS) entry which is preliminary data.</text>
</comment>
<dbReference type="InterPro" id="IPR012893">
    <property type="entry name" value="HipA-like_C"/>
</dbReference>
<dbReference type="InterPro" id="IPR017508">
    <property type="entry name" value="HipA_N1"/>
</dbReference>
<comment type="similarity">
    <text evidence="1">Belongs to the HipA Ser/Thr kinase family.</text>
</comment>